<feature type="domain" description="Helicase HerA central" evidence="7">
    <location>
        <begin position="22"/>
        <end position="133"/>
    </location>
</feature>
<feature type="compositionally biased region" description="Low complexity" evidence="5">
    <location>
        <begin position="402"/>
        <end position="417"/>
    </location>
</feature>
<keyword evidence="6" id="KW-1133">Transmembrane helix</keyword>
<feature type="region of interest" description="Disordered" evidence="5">
    <location>
        <begin position="287"/>
        <end position="367"/>
    </location>
</feature>
<reference evidence="8 9" key="1">
    <citation type="journal article" date="2019" name="Int. J. Syst. Evol. Microbiol.">
        <title>The Global Catalogue of Microorganisms (GCM) 10K type strain sequencing project: providing services to taxonomists for standard genome sequencing and annotation.</title>
        <authorList>
            <consortium name="The Broad Institute Genomics Platform"/>
            <consortium name="The Broad Institute Genome Sequencing Center for Infectious Disease"/>
            <person name="Wu L."/>
            <person name="Ma J."/>
        </authorList>
    </citation>
    <scope>NUCLEOTIDE SEQUENCE [LARGE SCALE GENOMIC DNA]</scope>
    <source>
        <strain evidence="8 9">Y73</strain>
    </source>
</reference>
<evidence type="ECO:0000256" key="2">
    <source>
        <dbReference type="ARBA" id="ARBA00034617"/>
    </source>
</evidence>
<evidence type="ECO:0000256" key="5">
    <source>
        <dbReference type="SAM" id="MobiDB-lite"/>
    </source>
</evidence>
<comment type="caution">
    <text evidence="8">The sequence shown here is derived from an EMBL/GenBank/DDBJ whole genome shotgun (WGS) entry which is preliminary data.</text>
</comment>
<evidence type="ECO:0000256" key="3">
    <source>
        <dbReference type="ARBA" id="ARBA00048954"/>
    </source>
</evidence>
<accession>A0ABD5UPW2</accession>
<dbReference type="EMBL" id="JBHSXI010000011">
    <property type="protein sequence ID" value="MFC6889362.1"/>
    <property type="molecule type" value="Genomic_DNA"/>
</dbReference>
<keyword evidence="8" id="KW-0547">Nucleotide-binding</keyword>
<dbReference type="PANTHER" id="PTHR42957:SF1">
    <property type="entry name" value="HELICASE MJ1565-RELATED"/>
    <property type="match status" value="1"/>
</dbReference>
<evidence type="ECO:0000256" key="6">
    <source>
        <dbReference type="SAM" id="Phobius"/>
    </source>
</evidence>
<protein>
    <submittedName>
        <fullName evidence="8">ATP-binding protein</fullName>
    </submittedName>
</protein>
<dbReference type="RefSeq" id="WP_379768069.1">
    <property type="nucleotide sequence ID" value="NZ_JBHSXI010000011.1"/>
</dbReference>
<evidence type="ECO:0000313" key="9">
    <source>
        <dbReference type="Proteomes" id="UP001596333"/>
    </source>
</evidence>
<keyword evidence="6" id="KW-0812">Transmembrane</keyword>
<gene>
    <name evidence="8" type="ORF">ACFQEY_10100</name>
</gene>
<dbReference type="InterPro" id="IPR002789">
    <property type="entry name" value="HerA_central"/>
</dbReference>
<evidence type="ECO:0000259" key="7">
    <source>
        <dbReference type="Pfam" id="PF01935"/>
    </source>
</evidence>
<dbReference type="Proteomes" id="UP001596333">
    <property type="component" value="Unassembled WGS sequence"/>
</dbReference>
<organism evidence="8 9">
    <name type="scientific">Halorubrum trueperi</name>
    <dbReference type="NCBI Taxonomy" id="2004704"/>
    <lineage>
        <taxon>Archaea</taxon>
        <taxon>Methanobacteriati</taxon>
        <taxon>Methanobacteriota</taxon>
        <taxon>Stenosarchaea group</taxon>
        <taxon>Halobacteria</taxon>
        <taxon>Halobacteriales</taxon>
        <taxon>Haloferacaceae</taxon>
        <taxon>Halorubrum</taxon>
    </lineage>
</organism>
<dbReference type="GO" id="GO:0005524">
    <property type="term" value="F:ATP binding"/>
    <property type="evidence" value="ECO:0007669"/>
    <property type="project" value="UniProtKB-KW"/>
</dbReference>
<dbReference type="GO" id="GO:0043138">
    <property type="term" value="F:3'-5' DNA helicase activity"/>
    <property type="evidence" value="ECO:0007669"/>
    <property type="project" value="UniProtKB-EC"/>
</dbReference>
<keyword evidence="9" id="KW-1185">Reference proteome</keyword>
<evidence type="ECO:0000256" key="1">
    <source>
        <dbReference type="ARBA" id="ARBA00007816"/>
    </source>
</evidence>
<keyword evidence="6" id="KW-0472">Membrane</keyword>
<dbReference type="PANTHER" id="PTHR42957">
    <property type="entry name" value="HELICASE MJ1565-RELATED"/>
    <property type="match status" value="1"/>
</dbReference>
<comment type="catalytic activity">
    <reaction evidence="2">
        <text>Couples ATP hydrolysis with the unwinding of duplex DNA by translocating in the 3'-5' direction.</text>
        <dbReference type="EC" id="5.6.2.4"/>
    </reaction>
</comment>
<dbReference type="Gene3D" id="3.40.50.300">
    <property type="entry name" value="P-loop containing nucleotide triphosphate hydrolases"/>
    <property type="match status" value="1"/>
</dbReference>
<evidence type="ECO:0000256" key="4">
    <source>
        <dbReference type="ARBA" id="ARBA00048988"/>
    </source>
</evidence>
<feature type="compositionally biased region" description="Polar residues" evidence="5">
    <location>
        <begin position="433"/>
        <end position="443"/>
    </location>
</feature>
<sequence length="510" mass="56353">MPDNGPEEWIVTTEDAKTLPVQELLTGRGFVSGKSGSGKSNTVSVICEELLEANFTLLIIDTEGEYFGLKEEYELLHVGGDDFAEVQVGPEHADKIAEIALEKNVPVILDVSGYDDTETSEELITRVVDELYTREKRVRKPFLLVVEEMQEYLPQQGGSGELGELLERVAKRGRKRGLGMCGVSQRPSSVDKDYITQCDWMVWHKFTWESDLKVVSNVIGKDRADECENFDPGEAYMMTDWDDTIERVKFRRKSTFDAGATPGLESFERPNLKQVGEQLISEIQGEATSMESSAPDPVATDGSTSTSGDPDPFENIEAGSTRSDAISGAAAPAADTEGRSDAPAGNAGSADLAHSTGVESLSEADLDELDEGEIVEKVNRVKQENLILKDEIEELRDISDTDPAADSSPFTDSPPFSGAASRSRPRPYGPSQDAASDATSITPPTRPEPPVRQDVDNPAARILFEFGDLMMYLWQVLIYYVLYSLYKVRVWLWEDSEQDRAKQRQRGRPD</sequence>
<keyword evidence="8" id="KW-0067">ATP-binding</keyword>
<evidence type="ECO:0000313" key="8">
    <source>
        <dbReference type="EMBL" id="MFC6889362.1"/>
    </source>
</evidence>
<dbReference type="AlphaFoldDB" id="A0ABD5UPW2"/>
<comment type="catalytic activity">
    <reaction evidence="4">
        <text>ATP + H2O = ADP + phosphate + H(+)</text>
        <dbReference type="Rhea" id="RHEA:13065"/>
        <dbReference type="ChEBI" id="CHEBI:15377"/>
        <dbReference type="ChEBI" id="CHEBI:15378"/>
        <dbReference type="ChEBI" id="CHEBI:30616"/>
        <dbReference type="ChEBI" id="CHEBI:43474"/>
        <dbReference type="ChEBI" id="CHEBI:456216"/>
        <dbReference type="EC" id="5.6.2.4"/>
    </reaction>
</comment>
<dbReference type="InterPro" id="IPR027417">
    <property type="entry name" value="P-loop_NTPase"/>
</dbReference>
<dbReference type="SUPFAM" id="SSF52540">
    <property type="entry name" value="P-loop containing nucleoside triphosphate hydrolases"/>
    <property type="match status" value="1"/>
</dbReference>
<dbReference type="Pfam" id="PF01935">
    <property type="entry name" value="DUF87"/>
    <property type="match status" value="1"/>
</dbReference>
<proteinExistence type="inferred from homology"/>
<dbReference type="GO" id="GO:0043139">
    <property type="term" value="F:5'-3' DNA helicase activity"/>
    <property type="evidence" value="ECO:0007669"/>
    <property type="project" value="UniProtKB-EC"/>
</dbReference>
<dbReference type="InterPro" id="IPR008571">
    <property type="entry name" value="HerA-like"/>
</dbReference>
<comment type="catalytic activity">
    <reaction evidence="3">
        <text>ATP + H2O = ADP + phosphate + H(+)</text>
        <dbReference type="Rhea" id="RHEA:13065"/>
        <dbReference type="ChEBI" id="CHEBI:15377"/>
        <dbReference type="ChEBI" id="CHEBI:15378"/>
        <dbReference type="ChEBI" id="CHEBI:30616"/>
        <dbReference type="ChEBI" id="CHEBI:43474"/>
        <dbReference type="ChEBI" id="CHEBI:456216"/>
        <dbReference type="EC" id="5.6.2.3"/>
    </reaction>
</comment>
<feature type="transmembrane region" description="Helical" evidence="6">
    <location>
        <begin position="469"/>
        <end position="486"/>
    </location>
</feature>
<comment type="similarity">
    <text evidence="1">Belongs to the HerA family.</text>
</comment>
<name>A0ABD5UPW2_9EURY</name>
<feature type="region of interest" description="Disordered" evidence="5">
    <location>
        <begin position="399"/>
        <end position="454"/>
    </location>
</feature>